<dbReference type="AlphaFoldDB" id="A0AAV4XL14"/>
<accession>A0AAV4XL14</accession>
<feature type="region of interest" description="Disordered" evidence="1">
    <location>
        <begin position="1"/>
        <end position="85"/>
    </location>
</feature>
<proteinExistence type="predicted"/>
<evidence type="ECO:0000256" key="1">
    <source>
        <dbReference type="SAM" id="MobiDB-lite"/>
    </source>
</evidence>
<organism evidence="2 3">
    <name type="scientific">Caerostris extrusa</name>
    <name type="common">Bark spider</name>
    <name type="synonym">Caerostris bankana</name>
    <dbReference type="NCBI Taxonomy" id="172846"/>
    <lineage>
        <taxon>Eukaryota</taxon>
        <taxon>Metazoa</taxon>
        <taxon>Ecdysozoa</taxon>
        <taxon>Arthropoda</taxon>
        <taxon>Chelicerata</taxon>
        <taxon>Arachnida</taxon>
        <taxon>Araneae</taxon>
        <taxon>Araneomorphae</taxon>
        <taxon>Entelegynae</taxon>
        <taxon>Araneoidea</taxon>
        <taxon>Araneidae</taxon>
        <taxon>Caerostris</taxon>
    </lineage>
</organism>
<comment type="caution">
    <text evidence="2">The sequence shown here is derived from an EMBL/GenBank/DDBJ whole genome shotgun (WGS) entry which is preliminary data.</text>
</comment>
<dbReference type="EMBL" id="BPLR01000409">
    <property type="protein sequence ID" value="GIY94621.1"/>
    <property type="molecule type" value="Genomic_DNA"/>
</dbReference>
<protein>
    <submittedName>
        <fullName evidence="2">Uncharacterized protein</fullName>
    </submittedName>
</protein>
<feature type="compositionally biased region" description="Basic residues" evidence="1">
    <location>
        <begin position="45"/>
        <end position="62"/>
    </location>
</feature>
<sequence length="116" mass="13371">MCRKEQSRTAWRKDFEYKSPYPSGHRTFPHTGGHRRRSPIEAVVLRHKGRSTHNHPVVKRRQAATPRPRNNGDDTGRVLQGTALPQGGIETQRELYLYCPEYGGFGQFYCLNGHPR</sequence>
<gene>
    <name evidence="2" type="ORF">CEXT_681631</name>
</gene>
<dbReference type="Proteomes" id="UP001054945">
    <property type="component" value="Unassembled WGS sequence"/>
</dbReference>
<keyword evidence="3" id="KW-1185">Reference proteome</keyword>
<feature type="compositionally biased region" description="Basic and acidic residues" evidence="1">
    <location>
        <begin position="1"/>
        <end position="17"/>
    </location>
</feature>
<reference evidence="2 3" key="1">
    <citation type="submission" date="2021-06" db="EMBL/GenBank/DDBJ databases">
        <title>Caerostris extrusa draft genome.</title>
        <authorList>
            <person name="Kono N."/>
            <person name="Arakawa K."/>
        </authorList>
    </citation>
    <scope>NUCLEOTIDE SEQUENCE [LARGE SCALE GENOMIC DNA]</scope>
</reference>
<name>A0AAV4XL14_CAEEX</name>
<evidence type="ECO:0000313" key="2">
    <source>
        <dbReference type="EMBL" id="GIY94621.1"/>
    </source>
</evidence>
<evidence type="ECO:0000313" key="3">
    <source>
        <dbReference type="Proteomes" id="UP001054945"/>
    </source>
</evidence>